<dbReference type="Proteomes" id="UP000708208">
    <property type="component" value="Unassembled WGS sequence"/>
</dbReference>
<proteinExistence type="predicted"/>
<reference evidence="1" key="1">
    <citation type="submission" date="2021-06" db="EMBL/GenBank/DDBJ databases">
        <authorList>
            <person name="Hodson N. C."/>
            <person name="Mongue J. A."/>
            <person name="Jaron S. K."/>
        </authorList>
    </citation>
    <scope>NUCLEOTIDE SEQUENCE</scope>
</reference>
<feature type="non-terminal residue" evidence="1">
    <location>
        <position position="1"/>
    </location>
</feature>
<name>A0A8J2L2H0_9HEXA</name>
<gene>
    <name evidence="1" type="ORF">AFUS01_LOCUS35252</name>
</gene>
<organism evidence="1 2">
    <name type="scientific">Allacma fusca</name>
    <dbReference type="NCBI Taxonomy" id="39272"/>
    <lineage>
        <taxon>Eukaryota</taxon>
        <taxon>Metazoa</taxon>
        <taxon>Ecdysozoa</taxon>
        <taxon>Arthropoda</taxon>
        <taxon>Hexapoda</taxon>
        <taxon>Collembola</taxon>
        <taxon>Symphypleona</taxon>
        <taxon>Sminthuridae</taxon>
        <taxon>Allacma</taxon>
    </lineage>
</organism>
<evidence type="ECO:0000313" key="1">
    <source>
        <dbReference type="EMBL" id="CAG7825128.1"/>
    </source>
</evidence>
<sequence>LTNDSTLFTAKVKNLVKRVFEILGLPWGREKRKGRKMKHDDVIDSLQLVEDMRTAYGALKGKQECMKRAACSAGGYLRQVKGKELLIILLEKFAPAILAEPISYMKEAAIYKDPCDYSCDGDNE</sequence>
<accession>A0A8J2L2H0</accession>
<protein>
    <submittedName>
        <fullName evidence="1">Uncharacterized protein</fullName>
    </submittedName>
</protein>
<keyword evidence="2" id="KW-1185">Reference proteome</keyword>
<comment type="caution">
    <text evidence="1">The sequence shown here is derived from an EMBL/GenBank/DDBJ whole genome shotgun (WGS) entry which is preliminary data.</text>
</comment>
<evidence type="ECO:0000313" key="2">
    <source>
        <dbReference type="Proteomes" id="UP000708208"/>
    </source>
</evidence>
<dbReference type="EMBL" id="CAJVCH010535135">
    <property type="protein sequence ID" value="CAG7825128.1"/>
    <property type="molecule type" value="Genomic_DNA"/>
</dbReference>
<dbReference type="AlphaFoldDB" id="A0A8J2L2H0"/>